<evidence type="ECO:0000313" key="2">
    <source>
        <dbReference type="EMBL" id="ADD96400.1"/>
    </source>
</evidence>
<protein>
    <submittedName>
        <fullName evidence="2">Uncharacterized protein</fullName>
    </submittedName>
</protein>
<feature type="transmembrane region" description="Helical" evidence="1">
    <location>
        <begin position="173"/>
        <end position="193"/>
    </location>
</feature>
<keyword evidence="1" id="KW-1133">Transmembrane helix</keyword>
<dbReference type="EMBL" id="GU943136">
    <property type="protein sequence ID" value="ADD96400.1"/>
    <property type="molecule type" value="Genomic_DNA"/>
</dbReference>
<proteinExistence type="predicted"/>
<reference evidence="2" key="1">
    <citation type="journal article" date="2010" name="ISME J.">
        <title>Metagenome of the Mediterranean deep chlorophyll maximum studied by direct and fosmid library 454 pyrosequencing.</title>
        <authorList>
            <person name="Ghai R."/>
            <person name="Martin-Cuadrado A.B."/>
            <person name="Molto A.G."/>
            <person name="Heredia I.G."/>
            <person name="Cabrera R."/>
            <person name="Martin J."/>
            <person name="Verdu M."/>
            <person name="Deschamps P."/>
            <person name="Moreira D."/>
            <person name="Lopez-Garcia P."/>
            <person name="Mira A."/>
            <person name="Rodriguez-Valera F."/>
        </authorList>
    </citation>
    <scope>NUCLEOTIDE SEQUENCE</scope>
</reference>
<organism evidence="2">
    <name type="scientific">uncultured organism MedDCM-OCT-S09-C206</name>
    <dbReference type="NCBI Taxonomy" id="743646"/>
    <lineage>
        <taxon>unclassified sequences</taxon>
        <taxon>environmental samples</taxon>
    </lineage>
</organism>
<keyword evidence="1" id="KW-0472">Membrane</keyword>
<accession>D6PKZ9</accession>
<sequence>MNTPAENIIEEPVENIKEATVSESVEDQEEVDSKVSSEFALKLVNAVKSLNNDEITHYEMVNSFNTAEELRCLFLFIRALPYNPIVKIYPEAPFLFFKGITVPQSFDLSEEMARDIETFMKGQNSEYYSDLRLHDLEQPFIDAYESAIRIYNDMVEKTRDSYHASVKLAKTQVFEISAVFVCLFILMMTLIGIS</sequence>
<name>D6PKZ9_9ZZZZ</name>
<evidence type="ECO:0000256" key="1">
    <source>
        <dbReference type="SAM" id="Phobius"/>
    </source>
</evidence>
<keyword evidence="1" id="KW-0812">Transmembrane</keyword>
<dbReference type="AlphaFoldDB" id="D6PKZ9"/>